<protein>
    <submittedName>
        <fullName evidence="1">Uncharacterized protein</fullName>
    </submittedName>
</protein>
<evidence type="ECO:0000313" key="1">
    <source>
        <dbReference type="EMBL" id="KAF7332882.1"/>
    </source>
</evidence>
<dbReference type="Proteomes" id="UP000620124">
    <property type="component" value="Unassembled WGS sequence"/>
</dbReference>
<name>A0A8H6X1W3_9AGAR</name>
<accession>A0A8H6X1W3</accession>
<dbReference type="Gene3D" id="2.60.120.260">
    <property type="entry name" value="Galactose-binding domain-like"/>
    <property type="match status" value="1"/>
</dbReference>
<dbReference type="AlphaFoldDB" id="A0A8H6X1W3"/>
<sequence>MTDPVTIIIDDHALFGLSLGEPGGWFPQFNSCYNGSVFIPQTNNGSIWEWPLKFDGASVSLFGVTPPNQYNQTIGIADPASNKDITTPPKDSDYRPYMYPSAAFGGQFYTSGTLPAPGQMVLGLSNANGIAIDYVLVTASNSTNLQGQTIIVDDANPEIFWNGSWSAQDNFTAPVPCLIPSPEAYENATLNYPKGVSFTANMSSHANTFHQSSNVGDSFTFQFAGTSLLISGITPGVIDTQSDWLLKMEFTLDGNTTTKVFTPGTDTLVKPHFVYFSATFDAATGNHTLVAKVLDVAGSPPPAVRIDYITYRPSFATIADKPNFPSPAASATVAPSAGGTVSFEYCSDPTPQFGWGDCRRRNRGMLTACSTRQRILALATETDERQRTFCPGTLRLTCYSAYA</sequence>
<dbReference type="EMBL" id="JACAZI010000031">
    <property type="protein sequence ID" value="KAF7332882.1"/>
    <property type="molecule type" value="Genomic_DNA"/>
</dbReference>
<proteinExistence type="predicted"/>
<dbReference type="OrthoDB" id="2756615at2759"/>
<reference evidence="1" key="1">
    <citation type="submission" date="2020-05" db="EMBL/GenBank/DDBJ databases">
        <title>Mycena genomes resolve the evolution of fungal bioluminescence.</title>
        <authorList>
            <person name="Tsai I.J."/>
        </authorList>
    </citation>
    <scope>NUCLEOTIDE SEQUENCE</scope>
    <source>
        <strain evidence="1">CCC161011</strain>
    </source>
</reference>
<evidence type="ECO:0000313" key="2">
    <source>
        <dbReference type="Proteomes" id="UP000620124"/>
    </source>
</evidence>
<comment type="caution">
    <text evidence="1">The sequence shown here is derived from an EMBL/GenBank/DDBJ whole genome shotgun (WGS) entry which is preliminary data.</text>
</comment>
<organism evidence="1 2">
    <name type="scientific">Mycena venus</name>
    <dbReference type="NCBI Taxonomy" id="2733690"/>
    <lineage>
        <taxon>Eukaryota</taxon>
        <taxon>Fungi</taxon>
        <taxon>Dikarya</taxon>
        <taxon>Basidiomycota</taxon>
        <taxon>Agaricomycotina</taxon>
        <taxon>Agaricomycetes</taxon>
        <taxon>Agaricomycetidae</taxon>
        <taxon>Agaricales</taxon>
        <taxon>Marasmiineae</taxon>
        <taxon>Mycenaceae</taxon>
        <taxon>Mycena</taxon>
    </lineage>
</organism>
<gene>
    <name evidence="1" type="ORF">MVEN_02393500</name>
</gene>
<keyword evidence="2" id="KW-1185">Reference proteome</keyword>